<dbReference type="AlphaFoldDB" id="A0A655AUD3"/>
<gene>
    <name evidence="1" type="ORF">ERS027659_04927</name>
</gene>
<evidence type="ECO:0000313" key="1">
    <source>
        <dbReference type="EMBL" id="CKT91368.1"/>
    </source>
</evidence>
<evidence type="ECO:0000313" key="2">
    <source>
        <dbReference type="Proteomes" id="UP000050164"/>
    </source>
</evidence>
<name>A0A655AUD3_MYCTX</name>
<proteinExistence type="predicted"/>
<organism evidence="1 2">
    <name type="scientific">Mycobacterium tuberculosis</name>
    <dbReference type="NCBI Taxonomy" id="1773"/>
    <lineage>
        <taxon>Bacteria</taxon>
        <taxon>Bacillati</taxon>
        <taxon>Actinomycetota</taxon>
        <taxon>Actinomycetes</taxon>
        <taxon>Mycobacteriales</taxon>
        <taxon>Mycobacteriaceae</taxon>
        <taxon>Mycobacterium</taxon>
        <taxon>Mycobacterium tuberculosis complex</taxon>
    </lineage>
</organism>
<protein>
    <submittedName>
        <fullName evidence="1">Uncharacterized protein</fullName>
    </submittedName>
</protein>
<dbReference type="Proteomes" id="UP000050164">
    <property type="component" value="Unassembled WGS sequence"/>
</dbReference>
<reference evidence="1 2" key="1">
    <citation type="submission" date="2015-03" db="EMBL/GenBank/DDBJ databases">
        <authorList>
            <consortium name="Pathogen Informatics"/>
        </authorList>
    </citation>
    <scope>NUCLEOTIDE SEQUENCE [LARGE SCALE GENOMIC DNA]</scope>
    <source>
        <strain evidence="1 2">Bir 185</strain>
    </source>
</reference>
<dbReference type="EMBL" id="CNFT01002059">
    <property type="protein sequence ID" value="CKT91368.1"/>
    <property type="molecule type" value="Genomic_DNA"/>
</dbReference>
<accession>A0A655AUD3</accession>
<sequence length="29" mass="3210">MNFTPASTDVMISELRRNVQNGICSVAVR</sequence>